<evidence type="ECO:0000256" key="3">
    <source>
        <dbReference type="SAM" id="MobiDB-lite"/>
    </source>
</evidence>
<accession>A0A388LDT7</accession>
<evidence type="ECO:0000256" key="1">
    <source>
        <dbReference type="PROSITE-ProRule" id="PRU00047"/>
    </source>
</evidence>
<dbReference type="Proteomes" id="UP000265515">
    <property type="component" value="Unassembled WGS sequence"/>
</dbReference>
<keyword evidence="1" id="KW-0479">Metal-binding</keyword>
<comment type="caution">
    <text evidence="5">The sequence shown here is derived from an EMBL/GenBank/DDBJ whole genome shotgun (WGS) entry which is preliminary data.</text>
</comment>
<proteinExistence type="predicted"/>
<feature type="region of interest" description="Disordered" evidence="3">
    <location>
        <begin position="209"/>
        <end position="246"/>
    </location>
</feature>
<dbReference type="SUPFAM" id="SSF57756">
    <property type="entry name" value="Retrovirus zinc finger-like domains"/>
    <property type="match status" value="1"/>
</dbReference>
<dbReference type="GO" id="GO:0003676">
    <property type="term" value="F:nucleic acid binding"/>
    <property type="evidence" value="ECO:0007669"/>
    <property type="project" value="InterPro"/>
</dbReference>
<dbReference type="InterPro" id="IPR001878">
    <property type="entry name" value="Znf_CCHC"/>
</dbReference>
<dbReference type="SMART" id="SM00343">
    <property type="entry name" value="ZnF_C2HC"/>
    <property type="match status" value="1"/>
</dbReference>
<feature type="region of interest" description="Disordered" evidence="3">
    <location>
        <begin position="68"/>
        <end position="103"/>
    </location>
</feature>
<feature type="domain" description="CCHC-type" evidence="4">
    <location>
        <begin position="3"/>
        <end position="18"/>
    </location>
</feature>
<organism evidence="5 6">
    <name type="scientific">Chara braunii</name>
    <name type="common">Braun's stonewort</name>
    <dbReference type="NCBI Taxonomy" id="69332"/>
    <lineage>
        <taxon>Eukaryota</taxon>
        <taxon>Viridiplantae</taxon>
        <taxon>Streptophyta</taxon>
        <taxon>Charophyceae</taxon>
        <taxon>Charales</taxon>
        <taxon>Characeae</taxon>
        <taxon>Chara</taxon>
    </lineage>
</organism>
<keyword evidence="2" id="KW-0175">Coiled coil</keyword>
<dbReference type="AlphaFoldDB" id="A0A388LDT7"/>
<sequence length="373" mass="43633">MGCYTCGQDGHFARDCPQRSGAAADHNNNNNNNNNSGYRYNGLSWQQRKDVEDIGWIRELCSEIARERKEREERQKEEERQKIEGERRRREEELHQQHKSEIERQGEIRDARLMTAMTAQLKSLHDKLAGQMEEVRSKMQARDQQREDVGKLRNEVINLEREPEKEKEELKKKLTQLRKLKEERDQARARKKVMELEMEWELEQTRKEIELETDEFAPSSSTRPPRKRTTETPATPARPRRERRPNMGIRFEEPATPITPMKTRSQTKKNQVFDKESLITGWRDITKGGTKTSVVDFCMAMRSYLRTRSMAELQCICDEERTEYVTWDKAIKGLISNKMQETILRTNAESDGVAEEEGSPMGTPIGDLDLGNM</sequence>
<dbReference type="Pfam" id="PF00098">
    <property type="entry name" value="zf-CCHC"/>
    <property type="match status" value="1"/>
</dbReference>
<evidence type="ECO:0000256" key="2">
    <source>
        <dbReference type="SAM" id="Coils"/>
    </source>
</evidence>
<keyword evidence="1" id="KW-0862">Zinc</keyword>
<dbReference type="InterPro" id="IPR036875">
    <property type="entry name" value="Znf_CCHC_sf"/>
</dbReference>
<feature type="coiled-coil region" evidence="2">
    <location>
        <begin position="142"/>
        <end position="199"/>
    </location>
</feature>
<keyword evidence="1" id="KW-0863">Zinc-finger</keyword>
<name>A0A388LDT7_CHABU</name>
<protein>
    <recommendedName>
        <fullName evidence="4">CCHC-type domain-containing protein</fullName>
    </recommendedName>
</protein>
<feature type="region of interest" description="Disordered" evidence="3">
    <location>
        <begin position="349"/>
        <end position="373"/>
    </location>
</feature>
<dbReference type="GO" id="GO:0008270">
    <property type="term" value="F:zinc ion binding"/>
    <property type="evidence" value="ECO:0007669"/>
    <property type="project" value="UniProtKB-KW"/>
</dbReference>
<dbReference type="Gramene" id="GBG80465">
    <property type="protein sequence ID" value="GBG80465"/>
    <property type="gene ID" value="CBR_g30928"/>
</dbReference>
<evidence type="ECO:0000259" key="4">
    <source>
        <dbReference type="PROSITE" id="PS50158"/>
    </source>
</evidence>
<dbReference type="Gene3D" id="4.10.60.10">
    <property type="entry name" value="Zinc finger, CCHC-type"/>
    <property type="match status" value="1"/>
</dbReference>
<evidence type="ECO:0000313" key="5">
    <source>
        <dbReference type="EMBL" id="GBG80465.1"/>
    </source>
</evidence>
<dbReference type="EMBL" id="BFEA01000347">
    <property type="protein sequence ID" value="GBG80465.1"/>
    <property type="molecule type" value="Genomic_DNA"/>
</dbReference>
<reference evidence="5 6" key="1">
    <citation type="journal article" date="2018" name="Cell">
        <title>The Chara Genome: Secondary Complexity and Implications for Plant Terrestrialization.</title>
        <authorList>
            <person name="Nishiyama T."/>
            <person name="Sakayama H."/>
            <person name="Vries J.D."/>
            <person name="Buschmann H."/>
            <person name="Saint-Marcoux D."/>
            <person name="Ullrich K.K."/>
            <person name="Haas F.B."/>
            <person name="Vanderstraeten L."/>
            <person name="Becker D."/>
            <person name="Lang D."/>
            <person name="Vosolsobe S."/>
            <person name="Rombauts S."/>
            <person name="Wilhelmsson P.K.I."/>
            <person name="Janitza P."/>
            <person name="Kern R."/>
            <person name="Heyl A."/>
            <person name="Rumpler F."/>
            <person name="Villalobos L.I.A.C."/>
            <person name="Clay J.M."/>
            <person name="Skokan R."/>
            <person name="Toyoda A."/>
            <person name="Suzuki Y."/>
            <person name="Kagoshima H."/>
            <person name="Schijlen E."/>
            <person name="Tajeshwar N."/>
            <person name="Catarino B."/>
            <person name="Hetherington A.J."/>
            <person name="Saltykova A."/>
            <person name="Bonnot C."/>
            <person name="Breuninger H."/>
            <person name="Symeonidi A."/>
            <person name="Radhakrishnan G.V."/>
            <person name="Van Nieuwerburgh F."/>
            <person name="Deforce D."/>
            <person name="Chang C."/>
            <person name="Karol K.G."/>
            <person name="Hedrich R."/>
            <person name="Ulvskov P."/>
            <person name="Glockner G."/>
            <person name="Delwiche C.F."/>
            <person name="Petrasek J."/>
            <person name="Van de Peer Y."/>
            <person name="Friml J."/>
            <person name="Beilby M."/>
            <person name="Dolan L."/>
            <person name="Kohara Y."/>
            <person name="Sugano S."/>
            <person name="Fujiyama A."/>
            <person name="Delaux P.-M."/>
            <person name="Quint M."/>
            <person name="TheiBen G."/>
            <person name="Hagemann M."/>
            <person name="Harholt J."/>
            <person name="Dunand C."/>
            <person name="Zachgo S."/>
            <person name="Langdale J."/>
            <person name="Maumus F."/>
            <person name="Straeten D.V.D."/>
            <person name="Gould S.B."/>
            <person name="Rensing S.A."/>
        </authorList>
    </citation>
    <scope>NUCLEOTIDE SEQUENCE [LARGE SCALE GENOMIC DNA]</scope>
    <source>
        <strain evidence="5 6">S276</strain>
    </source>
</reference>
<gene>
    <name evidence="5" type="ORF">CBR_g30928</name>
</gene>
<dbReference type="PROSITE" id="PS50158">
    <property type="entry name" value="ZF_CCHC"/>
    <property type="match status" value="1"/>
</dbReference>
<evidence type="ECO:0000313" key="6">
    <source>
        <dbReference type="Proteomes" id="UP000265515"/>
    </source>
</evidence>
<keyword evidence="6" id="KW-1185">Reference proteome</keyword>